<dbReference type="InParanoid" id="A0A2G5CVH7"/>
<sequence>MCEDEEIEEGEEEEEDMHEDVDDDEVLREPLDMYEQNGSYGFSLASANLIEKLKRYGIYHQTDQDACCSICKEEFLQDSQVGEMPCSRVFHYPCIVQWLLIQNSYPLCRSKID</sequence>
<accession>A0A2G5CVH7</accession>
<dbReference type="Proteomes" id="UP000230069">
    <property type="component" value="Unassembled WGS sequence"/>
</dbReference>
<dbReference type="EC" id="2.3.2.27" evidence="2"/>
<keyword evidence="3" id="KW-0808">Transferase</keyword>
<keyword evidence="7" id="KW-0862">Zinc</keyword>
<evidence type="ECO:0000313" key="12">
    <source>
        <dbReference type="Proteomes" id="UP000230069"/>
    </source>
</evidence>
<dbReference type="PROSITE" id="PS50089">
    <property type="entry name" value="ZF_RING_2"/>
    <property type="match status" value="1"/>
</dbReference>
<evidence type="ECO:0000256" key="1">
    <source>
        <dbReference type="ARBA" id="ARBA00000900"/>
    </source>
</evidence>
<dbReference type="OrthoDB" id="8062037at2759"/>
<dbReference type="Gene3D" id="3.30.40.10">
    <property type="entry name" value="Zinc/RING finger domain, C3HC4 (zinc finger)"/>
    <property type="match status" value="1"/>
</dbReference>
<evidence type="ECO:0000259" key="10">
    <source>
        <dbReference type="PROSITE" id="PS50089"/>
    </source>
</evidence>
<keyword evidence="5 8" id="KW-0863">Zinc-finger</keyword>
<dbReference type="EMBL" id="KZ305052">
    <property type="protein sequence ID" value="PIA35296.1"/>
    <property type="molecule type" value="Genomic_DNA"/>
</dbReference>
<dbReference type="InterPro" id="IPR045191">
    <property type="entry name" value="MBR1/2-like"/>
</dbReference>
<evidence type="ECO:0000256" key="8">
    <source>
        <dbReference type="PROSITE-ProRule" id="PRU00175"/>
    </source>
</evidence>
<dbReference type="STRING" id="218851.A0A2G5CVH7"/>
<proteinExistence type="predicted"/>
<keyword evidence="12" id="KW-1185">Reference proteome</keyword>
<evidence type="ECO:0000256" key="9">
    <source>
        <dbReference type="SAM" id="MobiDB-lite"/>
    </source>
</evidence>
<keyword evidence="4" id="KW-0479">Metal-binding</keyword>
<name>A0A2G5CVH7_AQUCA</name>
<keyword evidence="6" id="KW-0833">Ubl conjugation pathway</keyword>
<comment type="catalytic activity">
    <reaction evidence="1">
        <text>S-ubiquitinyl-[E2 ubiquitin-conjugating enzyme]-L-cysteine + [acceptor protein]-L-lysine = [E2 ubiquitin-conjugating enzyme]-L-cysteine + N(6)-ubiquitinyl-[acceptor protein]-L-lysine.</text>
        <dbReference type="EC" id="2.3.2.27"/>
    </reaction>
</comment>
<dbReference type="GO" id="GO:0061630">
    <property type="term" value="F:ubiquitin protein ligase activity"/>
    <property type="evidence" value="ECO:0007669"/>
    <property type="project" value="UniProtKB-EC"/>
</dbReference>
<evidence type="ECO:0000256" key="2">
    <source>
        <dbReference type="ARBA" id="ARBA00012483"/>
    </source>
</evidence>
<dbReference type="InterPro" id="IPR001841">
    <property type="entry name" value="Znf_RING"/>
</dbReference>
<organism evidence="11 12">
    <name type="scientific">Aquilegia coerulea</name>
    <name type="common">Rocky mountain columbine</name>
    <dbReference type="NCBI Taxonomy" id="218851"/>
    <lineage>
        <taxon>Eukaryota</taxon>
        <taxon>Viridiplantae</taxon>
        <taxon>Streptophyta</taxon>
        <taxon>Embryophyta</taxon>
        <taxon>Tracheophyta</taxon>
        <taxon>Spermatophyta</taxon>
        <taxon>Magnoliopsida</taxon>
        <taxon>Ranunculales</taxon>
        <taxon>Ranunculaceae</taxon>
        <taxon>Thalictroideae</taxon>
        <taxon>Aquilegia</taxon>
    </lineage>
</organism>
<evidence type="ECO:0000256" key="3">
    <source>
        <dbReference type="ARBA" id="ARBA00022679"/>
    </source>
</evidence>
<dbReference type="PANTHER" id="PTHR22937:SF65">
    <property type="entry name" value="E3 UBIQUITIN-PROTEIN LIGASE ARK2C"/>
    <property type="match status" value="1"/>
</dbReference>
<dbReference type="AlphaFoldDB" id="A0A2G5CVH7"/>
<dbReference type="PANTHER" id="PTHR22937">
    <property type="entry name" value="E3 UBIQUITIN-PROTEIN LIGASE RNF165"/>
    <property type="match status" value="1"/>
</dbReference>
<dbReference type="SUPFAM" id="SSF57850">
    <property type="entry name" value="RING/U-box"/>
    <property type="match status" value="1"/>
</dbReference>
<protein>
    <recommendedName>
        <fullName evidence="2">RING-type E3 ubiquitin transferase</fullName>
        <ecNumber evidence="2">2.3.2.27</ecNumber>
    </recommendedName>
</protein>
<evidence type="ECO:0000313" key="11">
    <source>
        <dbReference type="EMBL" id="PIA35296.1"/>
    </source>
</evidence>
<feature type="domain" description="RING-type" evidence="10">
    <location>
        <begin position="68"/>
        <end position="109"/>
    </location>
</feature>
<feature type="region of interest" description="Disordered" evidence="9">
    <location>
        <begin position="1"/>
        <end position="22"/>
    </location>
</feature>
<evidence type="ECO:0000256" key="4">
    <source>
        <dbReference type="ARBA" id="ARBA00022723"/>
    </source>
</evidence>
<gene>
    <name evidence="11" type="ORF">AQUCO_03500002v1</name>
</gene>
<evidence type="ECO:0000256" key="6">
    <source>
        <dbReference type="ARBA" id="ARBA00022786"/>
    </source>
</evidence>
<evidence type="ECO:0000256" key="5">
    <source>
        <dbReference type="ARBA" id="ARBA00022771"/>
    </source>
</evidence>
<evidence type="ECO:0000256" key="7">
    <source>
        <dbReference type="ARBA" id="ARBA00022833"/>
    </source>
</evidence>
<reference evidence="11 12" key="1">
    <citation type="submission" date="2017-09" db="EMBL/GenBank/DDBJ databases">
        <title>WGS assembly of Aquilegia coerulea Goldsmith.</title>
        <authorList>
            <person name="Hodges S."/>
            <person name="Kramer E."/>
            <person name="Nordborg M."/>
            <person name="Tomkins J."/>
            <person name="Borevitz J."/>
            <person name="Derieg N."/>
            <person name="Yan J."/>
            <person name="Mihaltcheva S."/>
            <person name="Hayes R.D."/>
            <person name="Rokhsar D."/>
        </authorList>
    </citation>
    <scope>NUCLEOTIDE SEQUENCE [LARGE SCALE GENOMIC DNA]</scope>
    <source>
        <strain evidence="12">cv. Goldsmith</strain>
    </source>
</reference>
<dbReference type="InterPro" id="IPR013083">
    <property type="entry name" value="Znf_RING/FYVE/PHD"/>
</dbReference>
<dbReference type="Pfam" id="PF13639">
    <property type="entry name" value="zf-RING_2"/>
    <property type="match status" value="1"/>
</dbReference>
<dbReference type="GO" id="GO:0008270">
    <property type="term" value="F:zinc ion binding"/>
    <property type="evidence" value="ECO:0007669"/>
    <property type="project" value="UniProtKB-KW"/>
</dbReference>